<evidence type="ECO:0000256" key="10">
    <source>
        <dbReference type="SAM" id="SignalP"/>
    </source>
</evidence>
<evidence type="ECO:0000256" key="5">
    <source>
        <dbReference type="ARBA" id="ARBA00023157"/>
    </source>
</evidence>
<dbReference type="Pfam" id="PF00553">
    <property type="entry name" value="CBM_2"/>
    <property type="match status" value="1"/>
</dbReference>
<evidence type="ECO:0000256" key="4">
    <source>
        <dbReference type="ARBA" id="ARBA00023001"/>
    </source>
</evidence>
<protein>
    <recommendedName>
        <fullName evidence="9">Endoglucanase</fullName>
        <ecNumber evidence="9">3.2.1.4</ecNumber>
    </recommendedName>
</protein>
<keyword evidence="3 9" id="KW-0378">Hydrolase</keyword>
<reference evidence="12 13" key="1">
    <citation type="submission" date="2020-08" db="EMBL/GenBank/DDBJ databases">
        <title>Genomic Encyclopedia of Type Strains, Phase III (KMG-III): the genomes of soil and plant-associated and newly described type strains.</title>
        <authorList>
            <person name="Whitman W."/>
        </authorList>
    </citation>
    <scope>NUCLEOTIDE SEQUENCE [LARGE SCALE GENOMIC DNA]</scope>
    <source>
        <strain evidence="12 13">CECT 8799</strain>
    </source>
</reference>
<keyword evidence="6 9" id="KW-0119">Carbohydrate metabolism</keyword>
<dbReference type="SMR" id="A0A7W4WCK3"/>
<keyword evidence="5" id="KW-1015">Disulfide bond</keyword>
<dbReference type="GO" id="GO:0030245">
    <property type="term" value="P:cellulose catabolic process"/>
    <property type="evidence" value="ECO:0007669"/>
    <property type="project" value="UniProtKB-KW"/>
</dbReference>
<dbReference type="GO" id="GO:0008810">
    <property type="term" value="F:cellulase activity"/>
    <property type="evidence" value="ECO:0007669"/>
    <property type="project" value="UniProtKB-EC"/>
</dbReference>
<dbReference type="SMART" id="SM00637">
    <property type="entry name" value="CBD_II"/>
    <property type="match status" value="1"/>
</dbReference>
<organism evidence="12 13">
    <name type="scientific">Microbulbifer rhizosphaerae</name>
    <dbReference type="NCBI Taxonomy" id="1562603"/>
    <lineage>
        <taxon>Bacteria</taxon>
        <taxon>Pseudomonadati</taxon>
        <taxon>Pseudomonadota</taxon>
        <taxon>Gammaproteobacteria</taxon>
        <taxon>Cellvibrionales</taxon>
        <taxon>Microbulbiferaceae</taxon>
        <taxon>Microbulbifer</taxon>
    </lineage>
</organism>
<name>A0A7W4WCK3_9GAMM</name>
<proteinExistence type="inferred from homology"/>
<dbReference type="Gene3D" id="2.60.40.290">
    <property type="match status" value="1"/>
</dbReference>
<dbReference type="PROSITE" id="PS00659">
    <property type="entry name" value="GLYCOSYL_HYDROL_F5"/>
    <property type="match status" value="1"/>
</dbReference>
<dbReference type="EMBL" id="JACHWZ010000011">
    <property type="protein sequence ID" value="MBB3061773.1"/>
    <property type="molecule type" value="Genomic_DNA"/>
</dbReference>
<evidence type="ECO:0000256" key="8">
    <source>
        <dbReference type="ARBA" id="ARBA00023326"/>
    </source>
</evidence>
<feature type="signal peptide" evidence="10">
    <location>
        <begin position="1"/>
        <end position="32"/>
    </location>
</feature>
<feature type="chain" id="PRO_5031029512" description="Endoglucanase" evidence="10">
    <location>
        <begin position="33"/>
        <end position="531"/>
    </location>
</feature>
<dbReference type="Pfam" id="PF00150">
    <property type="entry name" value="Cellulase"/>
    <property type="match status" value="1"/>
</dbReference>
<dbReference type="AlphaFoldDB" id="A0A7W4WCK3"/>
<dbReference type="SUPFAM" id="SSF49299">
    <property type="entry name" value="PKD domain"/>
    <property type="match status" value="1"/>
</dbReference>
<keyword evidence="8 9" id="KW-0624">Polysaccharide degradation</keyword>
<dbReference type="EC" id="3.2.1.4" evidence="9"/>
<dbReference type="Gene3D" id="2.60.40.3440">
    <property type="match status" value="1"/>
</dbReference>
<evidence type="ECO:0000259" key="11">
    <source>
        <dbReference type="PROSITE" id="PS51173"/>
    </source>
</evidence>
<dbReference type="PROSITE" id="PS51173">
    <property type="entry name" value="CBM2"/>
    <property type="match status" value="1"/>
</dbReference>
<dbReference type="InterPro" id="IPR008965">
    <property type="entry name" value="CBM2/CBM3_carb-bd_dom_sf"/>
</dbReference>
<evidence type="ECO:0000256" key="7">
    <source>
        <dbReference type="ARBA" id="ARBA00023295"/>
    </source>
</evidence>
<dbReference type="InterPro" id="IPR001547">
    <property type="entry name" value="Glyco_hydro_5"/>
</dbReference>
<evidence type="ECO:0000256" key="6">
    <source>
        <dbReference type="ARBA" id="ARBA00023277"/>
    </source>
</evidence>
<feature type="domain" description="CBM2" evidence="11">
    <location>
        <begin position="426"/>
        <end position="531"/>
    </location>
</feature>
<dbReference type="RefSeq" id="WP_183460478.1">
    <property type="nucleotide sequence ID" value="NZ_JACHWZ010000011.1"/>
</dbReference>
<dbReference type="Pfam" id="PF17963">
    <property type="entry name" value="Big_9"/>
    <property type="match status" value="1"/>
</dbReference>
<comment type="caution">
    <text evidence="12">The sequence shown here is derived from an EMBL/GenBank/DDBJ whole genome shotgun (WGS) entry which is preliminary data.</text>
</comment>
<evidence type="ECO:0000313" key="12">
    <source>
        <dbReference type="EMBL" id="MBB3061773.1"/>
    </source>
</evidence>
<dbReference type="Gene3D" id="3.20.20.80">
    <property type="entry name" value="Glycosidases"/>
    <property type="match status" value="1"/>
</dbReference>
<evidence type="ECO:0000256" key="2">
    <source>
        <dbReference type="ARBA" id="ARBA00022729"/>
    </source>
</evidence>
<dbReference type="InterPro" id="IPR018366">
    <property type="entry name" value="CBM2_CS"/>
</dbReference>
<keyword evidence="2 10" id="KW-0732">Signal</keyword>
<keyword evidence="4 9" id="KW-0136">Cellulose degradation</keyword>
<gene>
    <name evidence="12" type="ORF">FHS09_002613</name>
</gene>
<dbReference type="InterPro" id="IPR012291">
    <property type="entry name" value="CBM2_carb-bd_dom_sf"/>
</dbReference>
<dbReference type="InterPro" id="IPR017853">
    <property type="entry name" value="GH"/>
</dbReference>
<evidence type="ECO:0000256" key="1">
    <source>
        <dbReference type="ARBA" id="ARBA00000966"/>
    </source>
</evidence>
<sequence>MKNQTKENFLRRRWFTVAAALLISLLGNTTQAVEPLTVNGNRILAGGQARSLAGPSFFWSNTEWGGERFYNAGAVSWVKSDWNATLVRAAMGVDAEGGYLEDPNGNKSRVIALVDAAIANDMYVIIDWHSHHAEDYTAQAVAFFEEMAQTYGHHDNVIYEIYNEPLQVSWSGVIKPYAETVISAIRAIDPDNLIIVGTPTWSQDVDAVSWDPIQGYANIAYTLHFYAGTHKQYLRDKAQTALNNGIALFVTEWGAVNADGDGAVDYGETQTWMNFLEDNNLSHANWALNDKEEGASALVPGASVTGGWGQDQLTASGQLVRDIVRNWDGGGSACGGNCPPVADSQNLSTAYQTQLPITLSGSDSDGSITGYTVQNGPANGNLSGNGANRLYTPNSGFSGNDSFTFTATDNAGAASEPATVSITVGTPSGNGGVTCESGTADVWSSGFVLSNVTVTNGGNSTTSGWQVTLQFPEAVELTNGWNGNFKLSADGRTLTVTNIGWNGNLQPGQSASFGFQGNHDGSFQMPVCGAN</sequence>
<keyword evidence="7 9" id="KW-0326">Glycosidase</keyword>
<comment type="similarity">
    <text evidence="9">Belongs to the glycosyl hydrolase 5 (cellulase A) family.</text>
</comment>
<comment type="catalytic activity">
    <reaction evidence="1 9">
        <text>Endohydrolysis of (1-&gt;4)-beta-D-glucosidic linkages in cellulose, lichenin and cereal beta-D-glucans.</text>
        <dbReference type="EC" id="3.2.1.4"/>
    </reaction>
</comment>
<dbReference type="PANTHER" id="PTHR34142">
    <property type="entry name" value="ENDO-BETA-1,4-GLUCANASE A"/>
    <property type="match status" value="1"/>
</dbReference>
<evidence type="ECO:0000256" key="3">
    <source>
        <dbReference type="ARBA" id="ARBA00022801"/>
    </source>
</evidence>
<evidence type="ECO:0000256" key="9">
    <source>
        <dbReference type="RuleBase" id="RU361153"/>
    </source>
</evidence>
<dbReference type="SUPFAM" id="SSF51445">
    <property type="entry name" value="(Trans)glycosidases"/>
    <property type="match status" value="1"/>
</dbReference>
<dbReference type="GO" id="GO:0030247">
    <property type="term" value="F:polysaccharide binding"/>
    <property type="evidence" value="ECO:0007669"/>
    <property type="project" value="UniProtKB-UniRule"/>
</dbReference>
<dbReference type="SUPFAM" id="SSF49384">
    <property type="entry name" value="Carbohydrate-binding domain"/>
    <property type="match status" value="1"/>
</dbReference>
<accession>A0A7W4WCK3</accession>
<dbReference type="PROSITE" id="PS00561">
    <property type="entry name" value="CBM2_A"/>
    <property type="match status" value="1"/>
</dbReference>
<dbReference type="InterPro" id="IPR001919">
    <property type="entry name" value="CBD2"/>
</dbReference>
<keyword evidence="13" id="KW-1185">Reference proteome</keyword>
<dbReference type="PANTHER" id="PTHR34142:SF1">
    <property type="entry name" value="GLYCOSIDE HYDROLASE FAMILY 5 DOMAIN-CONTAINING PROTEIN"/>
    <property type="match status" value="1"/>
</dbReference>
<dbReference type="InterPro" id="IPR035986">
    <property type="entry name" value="PKD_dom_sf"/>
</dbReference>
<evidence type="ECO:0000313" key="13">
    <source>
        <dbReference type="Proteomes" id="UP000535937"/>
    </source>
</evidence>
<dbReference type="InterPro" id="IPR018087">
    <property type="entry name" value="Glyco_hydro_5_CS"/>
</dbReference>
<dbReference type="Proteomes" id="UP000535937">
    <property type="component" value="Unassembled WGS sequence"/>
</dbReference>